<evidence type="ECO:0000313" key="1">
    <source>
        <dbReference type="EMBL" id="RXG89154.1"/>
    </source>
</evidence>
<evidence type="ECO:0000313" key="2">
    <source>
        <dbReference type="EMBL" id="RXG95727.1"/>
    </source>
</evidence>
<evidence type="ECO:0000313" key="4">
    <source>
        <dbReference type="Proteomes" id="UP000290174"/>
    </source>
</evidence>
<protein>
    <submittedName>
        <fullName evidence="2">Uncharacterized protein</fullName>
    </submittedName>
</protein>
<comment type="caution">
    <text evidence="2">The sequence shown here is derived from an EMBL/GenBank/DDBJ whole genome shotgun (WGS) entry which is preliminary data.</text>
</comment>
<keyword evidence="3" id="KW-1185">Reference proteome</keyword>
<accession>A0A4Q0QLZ5</accession>
<name>A0A4Q0QLZ5_9BRAD</name>
<sequence length="65" mass="7264">MVAPTRRLPASGYVLEVDGQFKTEYASRDGAWAGAAALKKRRPMLQIRIYDATTKAREEVRLPVS</sequence>
<dbReference type="EMBL" id="RDRA01000021">
    <property type="protein sequence ID" value="RXG89154.1"/>
    <property type="molecule type" value="Genomic_DNA"/>
</dbReference>
<dbReference type="EMBL" id="RKMK01000015">
    <property type="protein sequence ID" value="RXG95727.1"/>
    <property type="molecule type" value="Genomic_DNA"/>
</dbReference>
<gene>
    <name evidence="2" type="ORF">EAS61_17820</name>
    <name evidence="1" type="ORF">EAS62_31840</name>
</gene>
<evidence type="ECO:0000313" key="3">
    <source>
        <dbReference type="Proteomes" id="UP000289946"/>
    </source>
</evidence>
<reference evidence="2 4" key="1">
    <citation type="submission" date="2018-11" db="EMBL/GenBank/DDBJ databases">
        <title>Bradyrhizobium sp. nov., isolated from effective nodules of peanut in China.</title>
        <authorList>
            <person name="Li Y."/>
        </authorList>
    </citation>
    <scope>NUCLEOTIDE SEQUENCE [LARGE SCALE GENOMIC DNA]</scope>
    <source>
        <strain evidence="2 4">CCBAU 51770</strain>
        <strain evidence="1 3">CCBAU 51781</strain>
    </source>
</reference>
<dbReference type="AlphaFoldDB" id="A0A4Q0QLZ5"/>
<dbReference type="Proteomes" id="UP000290174">
    <property type="component" value="Unassembled WGS sequence"/>
</dbReference>
<proteinExistence type="predicted"/>
<organism evidence="2 4">
    <name type="scientific">Bradyrhizobium zhanjiangense</name>
    <dbReference type="NCBI Taxonomy" id="1325107"/>
    <lineage>
        <taxon>Bacteria</taxon>
        <taxon>Pseudomonadati</taxon>
        <taxon>Pseudomonadota</taxon>
        <taxon>Alphaproteobacteria</taxon>
        <taxon>Hyphomicrobiales</taxon>
        <taxon>Nitrobacteraceae</taxon>
        <taxon>Bradyrhizobium</taxon>
    </lineage>
</organism>
<dbReference type="Proteomes" id="UP000289946">
    <property type="component" value="Unassembled WGS sequence"/>
</dbReference>